<dbReference type="InterPro" id="IPR001811">
    <property type="entry name" value="Chemokine_IL8-like_dom"/>
</dbReference>
<evidence type="ECO:0000313" key="5">
    <source>
        <dbReference type="RefSeq" id="XP_031415906.1"/>
    </source>
</evidence>
<dbReference type="KEGG" id="char:116218415"/>
<dbReference type="GO" id="GO:0008009">
    <property type="term" value="F:chemokine activity"/>
    <property type="evidence" value="ECO:0007669"/>
    <property type="project" value="InterPro"/>
</dbReference>
<organism evidence="4 5">
    <name type="scientific">Clupea harengus</name>
    <name type="common">Atlantic herring</name>
    <dbReference type="NCBI Taxonomy" id="7950"/>
    <lineage>
        <taxon>Eukaryota</taxon>
        <taxon>Metazoa</taxon>
        <taxon>Chordata</taxon>
        <taxon>Craniata</taxon>
        <taxon>Vertebrata</taxon>
        <taxon>Euteleostomi</taxon>
        <taxon>Actinopterygii</taxon>
        <taxon>Neopterygii</taxon>
        <taxon>Teleostei</taxon>
        <taxon>Clupei</taxon>
        <taxon>Clupeiformes</taxon>
        <taxon>Clupeoidei</taxon>
        <taxon>Clupeidae</taxon>
        <taxon>Clupea</taxon>
    </lineage>
</organism>
<dbReference type="RefSeq" id="XP_031415906.1">
    <property type="nucleotide sequence ID" value="XM_031560046.2"/>
</dbReference>
<dbReference type="GeneID" id="116218415"/>
<dbReference type="Proteomes" id="UP000515152">
    <property type="component" value="Chromosome 22"/>
</dbReference>
<proteinExistence type="predicted"/>
<dbReference type="SUPFAM" id="SSF54117">
    <property type="entry name" value="Interleukin 8-like chemokines"/>
    <property type="match status" value="1"/>
</dbReference>
<feature type="chain" id="PRO_5028110067" evidence="2">
    <location>
        <begin position="30"/>
        <end position="111"/>
    </location>
</feature>
<dbReference type="OrthoDB" id="8457630at2759"/>
<feature type="domain" description="Chemokine interleukin-8-like" evidence="3">
    <location>
        <begin position="33"/>
        <end position="88"/>
    </location>
</feature>
<dbReference type="Pfam" id="PF00048">
    <property type="entry name" value="IL8"/>
    <property type="match status" value="1"/>
</dbReference>
<gene>
    <name evidence="5" type="primary">LOC116218415</name>
</gene>
<dbReference type="AlphaFoldDB" id="A0A6P8EUR3"/>
<dbReference type="GO" id="GO:0005615">
    <property type="term" value="C:extracellular space"/>
    <property type="evidence" value="ECO:0007669"/>
    <property type="project" value="UniProtKB-KW"/>
</dbReference>
<evidence type="ECO:0000256" key="2">
    <source>
        <dbReference type="SAM" id="SignalP"/>
    </source>
</evidence>
<sequence>MLLHQSLTMPCLALVLIIMSFSTTGQVSAKSLSCCTKVSTEEIKVPILSYKFQPKNLPCVAAFIFETEAGEICSAPRQEWVRKTIRELRMLTLQARGNSTSTTASPMTTPL</sequence>
<protein>
    <submittedName>
        <fullName evidence="5">C-C motif chemokine 8-like</fullName>
    </submittedName>
</protein>
<keyword evidence="4" id="KW-1185">Reference proteome</keyword>
<evidence type="ECO:0000313" key="4">
    <source>
        <dbReference type="Proteomes" id="UP000515152"/>
    </source>
</evidence>
<dbReference type="Gene3D" id="2.40.50.40">
    <property type="match status" value="1"/>
</dbReference>
<evidence type="ECO:0000259" key="3">
    <source>
        <dbReference type="Pfam" id="PF00048"/>
    </source>
</evidence>
<feature type="signal peptide" evidence="2">
    <location>
        <begin position="1"/>
        <end position="29"/>
    </location>
</feature>
<keyword evidence="2" id="KW-0732">Signal</keyword>
<evidence type="ECO:0000256" key="1">
    <source>
        <dbReference type="ARBA" id="ARBA00022514"/>
    </source>
</evidence>
<dbReference type="InterPro" id="IPR036048">
    <property type="entry name" value="Interleukin_8-like_sf"/>
</dbReference>
<dbReference type="GO" id="GO:0006955">
    <property type="term" value="P:immune response"/>
    <property type="evidence" value="ECO:0007669"/>
    <property type="project" value="InterPro"/>
</dbReference>
<name>A0A6P8EUR3_CLUHA</name>
<accession>A0A6P8EUR3</accession>
<keyword evidence="1" id="KW-0202">Cytokine</keyword>
<reference evidence="5" key="1">
    <citation type="submission" date="2025-08" db="UniProtKB">
        <authorList>
            <consortium name="RefSeq"/>
        </authorList>
    </citation>
    <scope>IDENTIFICATION</scope>
</reference>